<dbReference type="EMBL" id="CAFBOZ010000127">
    <property type="protein sequence ID" value="CAB5005862.1"/>
    <property type="molecule type" value="Genomic_DNA"/>
</dbReference>
<feature type="region of interest" description="Disordered" evidence="1">
    <location>
        <begin position="1"/>
        <end position="46"/>
    </location>
</feature>
<sequence length="63" mass="6707">MRKVDHSHDAKHQRETKRDEGVETSEEGSIHQGFGGHQLPQGARPGTGASIVAVAWSAGQTMG</sequence>
<accession>A0A6J7PTQ9</accession>
<evidence type="ECO:0000256" key="1">
    <source>
        <dbReference type="SAM" id="MobiDB-lite"/>
    </source>
</evidence>
<organism evidence="2">
    <name type="scientific">freshwater metagenome</name>
    <dbReference type="NCBI Taxonomy" id="449393"/>
    <lineage>
        <taxon>unclassified sequences</taxon>
        <taxon>metagenomes</taxon>
        <taxon>ecological metagenomes</taxon>
    </lineage>
</organism>
<protein>
    <submittedName>
        <fullName evidence="2">Unannotated protein</fullName>
    </submittedName>
</protein>
<gene>
    <name evidence="2" type="ORF">UFOPK3992_00982</name>
</gene>
<evidence type="ECO:0000313" key="2">
    <source>
        <dbReference type="EMBL" id="CAB5005862.1"/>
    </source>
</evidence>
<dbReference type="AlphaFoldDB" id="A0A6J7PTQ9"/>
<reference evidence="2" key="1">
    <citation type="submission" date="2020-05" db="EMBL/GenBank/DDBJ databases">
        <authorList>
            <person name="Chiriac C."/>
            <person name="Salcher M."/>
            <person name="Ghai R."/>
            <person name="Kavagutti S V."/>
        </authorList>
    </citation>
    <scope>NUCLEOTIDE SEQUENCE</scope>
</reference>
<proteinExistence type="predicted"/>
<name>A0A6J7PTQ9_9ZZZZ</name>
<feature type="compositionally biased region" description="Basic and acidic residues" evidence="1">
    <location>
        <begin position="1"/>
        <end position="21"/>
    </location>
</feature>